<dbReference type="EMBL" id="SUMF01000012">
    <property type="protein sequence ID" value="TJZ73031.1"/>
    <property type="molecule type" value="Genomic_DNA"/>
</dbReference>
<sequence length="165" mass="18143">MAPPRDCTPLHACSGRAVFPRAPRIRQDATWRVTAERKARRRVSLFRTPACLALRTPYRRPFRADGVAADFSVTLRCPAIAWRLVLSSLRADTNPLIPDKRIGRVFQLALSANWLHGDADSVDSNSITSAIRDWKQLPKLRAMNDAAASQGGAAPIGAPARFPFG</sequence>
<gene>
    <name evidence="1" type="ORF">FAZ21_11510</name>
</gene>
<evidence type="ECO:0000313" key="2">
    <source>
        <dbReference type="Proteomes" id="UP000310016"/>
    </source>
</evidence>
<name>A0A4U0PWV5_9NEIS</name>
<accession>A0A4U0PWV5</accession>
<reference evidence="1 2" key="1">
    <citation type="submission" date="2019-04" db="EMBL/GenBank/DDBJ databases">
        <title>Chitiniphilus eburnea sp. nov., a novel chitinolytic bacterium isolated from aquaculture sludge.</title>
        <authorList>
            <person name="Sheng M."/>
        </authorList>
    </citation>
    <scope>NUCLEOTIDE SEQUENCE [LARGE SCALE GENOMIC DNA]</scope>
    <source>
        <strain evidence="1 2">HX-2-15</strain>
    </source>
</reference>
<organism evidence="1 2">
    <name type="scientific">Chitiniphilus eburneus</name>
    <dbReference type="NCBI Taxonomy" id="2571148"/>
    <lineage>
        <taxon>Bacteria</taxon>
        <taxon>Pseudomonadati</taxon>
        <taxon>Pseudomonadota</taxon>
        <taxon>Betaproteobacteria</taxon>
        <taxon>Neisseriales</taxon>
        <taxon>Chitinibacteraceae</taxon>
        <taxon>Chitiniphilus</taxon>
    </lineage>
</organism>
<keyword evidence="2" id="KW-1185">Reference proteome</keyword>
<protein>
    <submittedName>
        <fullName evidence="1">Uncharacterized protein</fullName>
    </submittedName>
</protein>
<comment type="caution">
    <text evidence="1">The sequence shown here is derived from an EMBL/GenBank/DDBJ whole genome shotgun (WGS) entry which is preliminary data.</text>
</comment>
<dbReference type="RefSeq" id="WP_136773597.1">
    <property type="nucleotide sequence ID" value="NZ_CP156074.1"/>
</dbReference>
<evidence type="ECO:0000313" key="1">
    <source>
        <dbReference type="EMBL" id="TJZ73031.1"/>
    </source>
</evidence>
<dbReference type="Proteomes" id="UP000310016">
    <property type="component" value="Unassembled WGS sequence"/>
</dbReference>
<dbReference type="AlphaFoldDB" id="A0A4U0PWV5"/>
<proteinExistence type="predicted"/>